<dbReference type="Proteomes" id="UP000001312">
    <property type="component" value="Unassembled WGS sequence"/>
</dbReference>
<dbReference type="EMBL" id="CH476641">
    <property type="protein sequence ID" value="EDN97585.1"/>
    <property type="molecule type" value="Genomic_DNA"/>
</dbReference>
<name>A7F4B4_SCLS1</name>
<evidence type="ECO:0000313" key="2">
    <source>
        <dbReference type="Proteomes" id="UP000001312"/>
    </source>
</evidence>
<evidence type="ECO:0000313" key="1">
    <source>
        <dbReference type="EMBL" id="EDN97585.1"/>
    </source>
</evidence>
<reference evidence="2" key="1">
    <citation type="journal article" date="2011" name="PLoS Genet.">
        <title>Genomic analysis of the necrotrophic fungal pathogens Sclerotinia sclerotiorum and Botrytis cinerea.</title>
        <authorList>
            <person name="Amselem J."/>
            <person name="Cuomo C.A."/>
            <person name="van Kan J.A."/>
            <person name="Viaud M."/>
            <person name="Benito E.P."/>
            <person name="Couloux A."/>
            <person name="Coutinho P.M."/>
            <person name="de Vries R.P."/>
            <person name="Dyer P.S."/>
            <person name="Fillinger S."/>
            <person name="Fournier E."/>
            <person name="Gout L."/>
            <person name="Hahn M."/>
            <person name="Kohn L."/>
            <person name="Lapalu N."/>
            <person name="Plummer K.M."/>
            <person name="Pradier J.M."/>
            <person name="Quevillon E."/>
            <person name="Sharon A."/>
            <person name="Simon A."/>
            <person name="ten Have A."/>
            <person name="Tudzynski B."/>
            <person name="Tudzynski P."/>
            <person name="Wincker P."/>
            <person name="Andrew M."/>
            <person name="Anthouard V."/>
            <person name="Beever R.E."/>
            <person name="Beffa R."/>
            <person name="Benoit I."/>
            <person name="Bouzid O."/>
            <person name="Brault B."/>
            <person name="Chen Z."/>
            <person name="Choquer M."/>
            <person name="Collemare J."/>
            <person name="Cotton P."/>
            <person name="Danchin E.G."/>
            <person name="Da Silva C."/>
            <person name="Gautier A."/>
            <person name="Giraud C."/>
            <person name="Giraud T."/>
            <person name="Gonzalez C."/>
            <person name="Grossetete S."/>
            <person name="Guldener U."/>
            <person name="Henrissat B."/>
            <person name="Howlett B.J."/>
            <person name="Kodira C."/>
            <person name="Kretschmer M."/>
            <person name="Lappartient A."/>
            <person name="Leroch M."/>
            <person name="Levis C."/>
            <person name="Mauceli E."/>
            <person name="Neuveglise C."/>
            <person name="Oeser B."/>
            <person name="Pearson M."/>
            <person name="Poulain J."/>
            <person name="Poussereau N."/>
            <person name="Quesneville H."/>
            <person name="Rascle C."/>
            <person name="Schumacher J."/>
            <person name="Segurens B."/>
            <person name="Sexton A."/>
            <person name="Silva E."/>
            <person name="Sirven C."/>
            <person name="Soanes D.M."/>
            <person name="Talbot N.J."/>
            <person name="Templeton M."/>
            <person name="Yandava C."/>
            <person name="Yarden O."/>
            <person name="Zeng Q."/>
            <person name="Rollins J.A."/>
            <person name="Lebrun M.H."/>
            <person name="Dickman M."/>
        </authorList>
    </citation>
    <scope>NUCLEOTIDE SEQUENCE [LARGE SCALE GENOMIC DNA]</scope>
    <source>
        <strain evidence="2">ATCC 18683 / 1980 / Ss-1</strain>
    </source>
</reference>
<dbReference type="AlphaFoldDB" id="A7F4B4"/>
<dbReference type="RefSeq" id="XP_001586452.1">
    <property type="nucleotide sequence ID" value="XM_001586402.1"/>
</dbReference>
<dbReference type="HOGENOM" id="CLU_3175676_0_0_1"/>
<sequence>MWKRISSFLLPCYFETKYHRPRQTAAGIEDALLFAEIGLVSEDWDHG</sequence>
<proteinExistence type="predicted"/>
<accession>A7F4B4</accession>
<dbReference type="InParanoid" id="A7F4B4"/>
<dbReference type="KEGG" id="ssl:SS1G_12438"/>
<gene>
    <name evidence="1" type="ORF">SS1G_12438</name>
</gene>
<organism evidence="1 2">
    <name type="scientific">Sclerotinia sclerotiorum (strain ATCC 18683 / 1980 / Ss-1)</name>
    <name type="common">White mold</name>
    <name type="synonym">Whetzelinia sclerotiorum</name>
    <dbReference type="NCBI Taxonomy" id="665079"/>
    <lineage>
        <taxon>Eukaryota</taxon>
        <taxon>Fungi</taxon>
        <taxon>Dikarya</taxon>
        <taxon>Ascomycota</taxon>
        <taxon>Pezizomycotina</taxon>
        <taxon>Leotiomycetes</taxon>
        <taxon>Helotiales</taxon>
        <taxon>Sclerotiniaceae</taxon>
        <taxon>Sclerotinia</taxon>
    </lineage>
</organism>
<keyword evidence="2" id="KW-1185">Reference proteome</keyword>
<protein>
    <submittedName>
        <fullName evidence="1">Uncharacterized protein</fullName>
    </submittedName>
</protein>
<dbReference type="GeneID" id="5482632"/>